<sequence length="328" mass="36297">MTINIDWQGDCQFKVTTSGGFTIEVDAENTQAPCPTELLLSALGSCSATDVALYFQDKGINLESLNNQVTYTLKDSEPRLYETANLHFTVKGPIMSEMYTKHAETYDSVVKNNIYNACLERPSLQALLDDVQGLDVVDMGCGSGIYAGYFLEQSARSVTCLDLSSDMVSIVKRKFGDKVTAYVQDIAAGLPQEAANSADVIVCPLVLHYLEDLRVVFNDVHRVLKPGGYMVFSTHHPFADFECSVSGNYFATEQVQEEWNTVGTPVTVNFYRRSLTDICNAITAAGLVISRLTEGTVSEDAKAISEETYNHLKHNPNFLFVRCEKLRT</sequence>
<evidence type="ECO:0000313" key="2">
    <source>
        <dbReference type="EMBL" id="GFS22326.1"/>
    </source>
</evidence>
<dbReference type="Pfam" id="PF08241">
    <property type="entry name" value="Methyltransf_11"/>
    <property type="match status" value="1"/>
</dbReference>
<dbReference type="SUPFAM" id="SSF82784">
    <property type="entry name" value="OsmC-like"/>
    <property type="match status" value="1"/>
</dbReference>
<dbReference type="InterPro" id="IPR015946">
    <property type="entry name" value="KH_dom-like_a/b"/>
</dbReference>
<keyword evidence="2" id="KW-0489">Methyltransferase</keyword>
<dbReference type="CDD" id="cd02440">
    <property type="entry name" value="AdoMet_MTases"/>
    <property type="match status" value="1"/>
</dbReference>
<gene>
    <name evidence="2" type="ORF">ElyMa_003360800</name>
</gene>
<dbReference type="Gene3D" id="3.30.300.20">
    <property type="match status" value="1"/>
</dbReference>
<dbReference type="AlphaFoldDB" id="A0AAV4JP10"/>
<dbReference type="InterPro" id="IPR029063">
    <property type="entry name" value="SAM-dependent_MTases_sf"/>
</dbReference>
<keyword evidence="2" id="KW-0808">Transferase</keyword>
<comment type="caution">
    <text evidence="2">The sequence shown here is derived from an EMBL/GenBank/DDBJ whole genome shotgun (WGS) entry which is preliminary data.</text>
</comment>
<dbReference type="Proteomes" id="UP000762676">
    <property type="component" value="Unassembled WGS sequence"/>
</dbReference>
<dbReference type="GO" id="GO:0032259">
    <property type="term" value="P:methylation"/>
    <property type="evidence" value="ECO:0007669"/>
    <property type="project" value="UniProtKB-KW"/>
</dbReference>
<protein>
    <submittedName>
        <fullName evidence="2">SAM-dependent methyltransferase</fullName>
    </submittedName>
</protein>
<dbReference type="PANTHER" id="PTHR42912:SF93">
    <property type="entry name" value="N6-ADENOSINE-METHYLTRANSFERASE TMT1A"/>
    <property type="match status" value="1"/>
</dbReference>
<dbReference type="SUPFAM" id="SSF53335">
    <property type="entry name" value="S-adenosyl-L-methionine-dependent methyltransferases"/>
    <property type="match status" value="1"/>
</dbReference>
<reference evidence="2 3" key="1">
    <citation type="journal article" date="2021" name="Elife">
        <title>Chloroplast acquisition without the gene transfer in kleptoplastic sea slugs, Plakobranchus ocellatus.</title>
        <authorList>
            <person name="Maeda T."/>
            <person name="Takahashi S."/>
            <person name="Yoshida T."/>
            <person name="Shimamura S."/>
            <person name="Takaki Y."/>
            <person name="Nagai Y."/>
            <person name="Toyoda A."/>
            <person name="Suzuki Y."/>
            <person name="Arimoto A."/>
            <person name="Ishii H."/>
            <person name="Satoh N."/>
            <person name="Nishiyama T."/>
            <person name="Hasebe M."/>
            <person name="Maruyama T."/>
            <person name="Minagawa J."/>
            <person name="Obokata J."/>
            <person name="Shigenobu S."/>
        </authorList>
    </citation>
    <scope>NUCLEOTIDE SEQUENCE [LARGE SCALE GENOMIC DNA]</scope>
</reference>
<dbReference type="InterPro" id="IPR013216">
    <property type="entry name" value="Methyltransf_11"/>
</dbReference>
<feature type="domain" description="Methyltransferase type 11" evidence="1">
    <location>
        <begin position="137"/>
        <end position="232"/>
    </location>
</feature>
<organism evidence="2 3">
    <name type="scientific">Elysia marginata</name>
    <dbReference type="NCBI Taxonomy" id="1093978"/>
    <lineage>
        <taxon>Eukaryota</taxon>
        <taxon>Metazoa</taxon>
        <taxon>Spiralia</taxon>
        <taxon>Lophotrochozoa</taxon>
        <taxon>Mollusca</taxon>
        <taxon>Gastropoda</taxon>
        <taxon>Heterobranchia</taxon>
        <taxon>Euthyneura</taxon>
        <taxon>Panpulmonata</taxon>
        <taxon>Sacoglossa</taxon>
        <taxon>Placobranchoidea</taxon>
        <taxon>Plakobranchidae</taxon>
        <taxon>Elysia</taxon>
    </lineage>
</organism>
<dbReference type="Pfam" id="PF02566">
    <property type="entry name" value="OsmC"/>
    <property type="match status" value="1"/>
</dbReference>
<proteinExistence type="predicted"/>
<dbReference type="EMBL" id="BMAT01006930">
    <property type="protein sequence ID" value="GFS22326.1"/>
    <property type="molecule type" value="Genomic_DNA"/>
</dbReference>
<evidence type="ECO:0000313" key="3">
    <source>
        <dbReference type="Proteomes" id="UP000762676"/>
    </source>
</evidence>
<dbReference type="Gene3D" id="3.40.50.150">
    <property type="entry name" value="Vaccinia Virus protein VP39"/>
    <property type="match status" value="1"/>
</dbReference>
<keyword evidence="3" id="KW-1185">Reference proteome</keyword>
<evidence type="ECO:0000259" key="1">
    <source>
        <dbReference type="Pfam" id="PF08241"/>
    </source>
</evidence>
<dbReference type="PANTHER" id="PTHR42912">
    <property type="entry name" value="METHYLTRANSFERASE"/>
    <property type="match status" value="1"/>
</dbReference>
<dbReference type="InterPro" id="IPR036102">
    <property type="entry name" value="OsmC/Ohrsf"/>
</dbReference>
<accession>A0AAV4JP10</accession>
<name>A0AAV4JP10_9GAST</name>
<dbReference type="GO" id="GO:0008757">
    <property type="term" value="F:S-adenosylmethionine-dependent methyltransferase activity"/>
    <property type="evidence" value="ECO:0007669"/>
    <property type="project" value="InterPro"/>
</dbReference>
<dbReference type="InterPro" id="IPR050508">
    <property type="entry name" value="Methyltransf_Superfamily"/>
</dbReference>
<dbReference type="InterPro" id="IPR003718">
    <property type="entry name" value="OsmC/Ohr_fam"/>
</dbReference>